<dbReference type="Gene3D" id="4.10.240.10">
    <property type="entry name" value="Zn(2)-C6 fungal-type DNA-binding domain"/>
    <property type="match status" value="1"/>
</dbReference>
<dbReference type="InterPro" id="IPR051127">
    <property type="entry name" value="Fungal_SecMet_Regulators"/>
</dbReference>
<feature type="compositionally biased region" description="Basic residues" evidence="5">
    <location>
        <begin position="47"/>
        <end position="62"/>
    </location>
</feature>
<dbReference type="GO" id="GO:0000435">
    <property type="term" value="P:positive regulation of transcription from RNA polymerase II promoter by galactose"/>
    <property type="evidence" value="ECO:0007669"/>
    <property type="project" value="TreeGrafter"/>
</dbReference>
<dbReference type="InParanoid" id="A0A2J6T6U4"/>
<dbReference type="SMART" id="SM00066">
    <property type="entry name" value="GAL4"/>
    <property type="match status" value="1"/>
</dbReference>
<dbReference type="CDD" id="cd12148">
    <property type="entry name" value="fungal_TF_MHR"/>
    <property type="match status" value="1"/>
</dbReference>
<evidence type="ECO:0000256" key="2">
    <source>
        <dbReference type="ARBA" id="ARBA00023015"/>
    </source>
</evidence>
<evidence type="ECO:0000313" key="7">
    <source>
        <dbReference type="EMBL" id="PMD58742.1"/>
    </source>
</evidence>
<evidence type="ECO:0000259" key="6">
    <source>
        <dbReference type="PROSITE" id="PS50048"/>
    </source>
</evidence>
<dbReference type="PROSITE" id="PS00463">
    <property type="entry name" value="ZN2_CY6_FUNGAL_1"/>
    <property type="match status" value="1"/>
</dbReference>
<evidence type="ECO:0000256" key="5">
    <source>
        <dbReference type="SAM" id="MobiDB-lite"/>
    </source>
</evidence>
<dbReference type="InterPro" id="IPR007219">
    <property type="entry name" value="XnlR_reg_dom"/>
</dbReference>
<dbReference type="GO" id="GO:0000978">
    <property type="term" value="F:RNA polymerase II cis-regulatory region sequence-specific DNA binding"/>
    <property type="evidence" value="ECO:0007669"/>
    <property type="project" value="TreeGrafter"/>
</dbReference>
<dbReference type="PANTHER" id="PTHR47424:SF9">
    <property type="entry name" value="TAH-2"/>
    <property type="match status" value="1"/>
</dbReference>
<name>A0A2J6T6U4_9HELO</name>
<evidence type="ECO:0000256" key="3">
    <source>
        <dbReference type="ARBA" id="ARBA00023163"/>
    </source>
</evidence>
<sequence>MWTPKKRQRVTRACDLCKRKKKQCSGTQPCATCHSKSASCIFSAQRRPQHQQHQNQHKHSHSRSSFPPHEHSDNSASDSPDGPRRHKAPSNNRTASGGLDSTRPQAPPSPKESASEDATPIQNRGRLLRDGEGRLVYLGDSATLSFLQSIRRLVEKRLGPSPFTTDTNRHKILEATVASRDAVQHNYALPDLETARCLVDSFFTSTAGLCDIFDRQSFESKVSETFEHPLDADPQWLCQVNLVFAVGFQMRNDRSIGNDNASKILDRLERPGVKRAERFYLAARQLSDPAVDFEAGGIGVLQSLMLIMLYMLASSKRSSAWGYLGMAVNLSYALGIHKEETLPIFDSLQQARRRNLWQSLYVMDCFLATSLGRPNHVSCETASELCSTPSQSSSRPTSSAGNDLSFAVNASKIVGKILSRVYHKRKASRSIAYQLSLCFSDWSQKLPPDLHWRVSSFQSQDPTLTLKRLHINLICFHGIIILTRPFFLHQISRQVAELEGDSIAQKDNHMANNSRIEKEHPEQTFRFDSACVRAALHSVTAVNNAFTTDALPRRNPFVMYVNTFCNSSKYKK</sequence>
<evidence type="ECO:0000313" key="8">
    <source>
        <dbReference type="Proteomes" id="UP000235371"/>
    </source>
</evidence>
<evidence type="ECO:0000256" key="1">
    <source>
        <dbReference type="ARBA" id="ARBA00022723"/>
    </source>
</evidence>
<keyword evidence="2" id="KW-0805">Transcription regulation</keyword>
<dbReference type="PANTHER" id="PTHR47424">
    <property type="entry name" value="REGULATORY PROTEIN GAL4"/>
    <property type="match status" value="1"/>
</dbReference>
<proteinExistence type="predicted"/>
<accession>A0A2J6T6U4</accession>
<dbReference type="Pfam" id="PF04082">
    <property type="entry name" value="Fungal_trans"/>
    <property type="match status" value="1"/>
</dbReference>
<dbReference type="Proteomes" id="UP000235371">
    <property type="component" value="Unassembled WGS sequence"/>
</dbReference>
<dbReference type="Pfam" id="PF00172">
    <property type="entry name" value="Zn_clus"/>
    <property type="match status" value="1"/>
</dbReference>
<dbReference type="RefSeq" id="XP_024735646.1">
    <property type="nucleotide sequence ID" value="XM_024880381.1"/>
</dbReference>
<reference evidence="7 8" key="1">
    <citation type="submission" date="2016-04" db="EMBL/GenBank/DDBJ databases">
        <title>A degradative enzymes factory behind the ericoid mycorrhizal symbiosis.</title>
        <authorList>
            <consortium name="DOE Joint Genome Institute"/>
            <person name="Martino E."/>
            <person name="Morin E."/>
            <person name="Grelet G."/>
            <person name="Kuo A."/>
            <person name="Kohler A."/>
            <person name="Daghino S."/>
            <person name="Barry K."/>
            <person name="Choi C."/>
            <person name="Cichocki N."/>
            <person name="Clum A."/>
            <person name="Copeland A."/>
            <person name="Hainaut M."/>
            <person name="Haridas S."/>
            <person name="Labutti K."/>
            <person name="Lindquist E."/>
            <person name="Lipzen A."/>
            <person name="Khouja H.-R."/>
            <person name="Murat C."/>
            <person name="Ohm R."/>
            <person name="Olson A."/>
            <person name="Spatafora J."/>
            <person name="Veneault-Fourrey C."/>
            <person name="Henrissat B."/>
            <person name="Grigoriev I."/>
            <person name="Martin F."/>
            <person name="Perotto S."/>
        </authorList>
    </citation>
    <scope>NUCLEOTIDE SEQUENCE [LARGE SCALE GENOMIC DNA]</scope>
    <source>
        <strain evidence="7 8">E</strain>
    </source>
</reference>
<keyword evidence="3" id="KW-0804">Transcription</keyword>
<dbReference type="GO" id="GO:0008270">
    <property type="term" value="F:zinc ion binding"/>
    <property type="evidence" value="ECO:0007669"/>
    <property type="project" value="InterPro"/>
</dbReference>
<dbReference type="STRING" id="1095630.A0A2J6T6U4"/>
<dbReference type="InterPro" id="IPR001138">
    <property type="entry name" value="Zn2Cys6_DnaBD"/>
</dbReference>
<dbReference type="SUPFAM" id="SSF57701">
    <property type="entry name" value="Zn2/Cys6 DNA-binding domain"/>
    <property type="match status" value="1"/>
</dbReference>
<dbReference type="GO" id="GO:0005634">
    <property type="term" value="C:nucleus"/>
    <property type="evidence" value="ECO:0007669"/>
    <property type="project" value="TreeGrafter"/>
</dbReference>
<dbReference type="AlphaFoldDB" id="A0A2J6T6U4"/>
<feature type="domain" description="Zn(2)-C6 fungal-type" evidence="6">
    <location>
        <begin position="13"/>
        <end position="42"/>
    </location>
</feature>
<dbReference type="GO" id="GO:0006351">
    <property type="term" value="P:DNA-templated transcription"/>
    <property type="evidence" value="ECO:0007669"/>
    <property type="project" value="InterPro"/>
</dbReference>
<dbReference type="InterPro" id="IPR036864">
    <property type="entry name" value="Zn2-C6_fun-type_DNA-bd_sf"/>
</dbReference>
<keyword evidence="4" id="KW-0539">Nucleus</keyword>
<dbReference type="PROSITE" id="PS50048">
    <property type="entry name" value="ZN2_CY6_FUNGAL_2"/>
    <property type="match status" value="1"/>
</dbReference>
<dbReference type="SMART" id="SM00906">
    <property type="entry name" value="Fungal_trans"/>
    <property type="match status" value="1"/>
</dbReference>
<dbReference type="GeneID" id="36588458"/>
<dbReference type="CDD" id="cd00067">
    <property type="entry name" value="GAL4"/>
    <property type="match status" value="1"/>
</dbReference>
<dbReference type="OrthoDB" id="47007at2759"/>
<dbReference type="GO" id="GO:0000981">
    <property type="term" value="F:DNA-binding transcription factor activity, RNA polymerase II-specific"/>
    <property type="evidence" value="ECO:0007669"/>
    <property type="project" value="InterPro"/>
</dbReference>
<keyword evidence="8" id="KW-1185">Reference proteome</keyword>
<protein>
    <recommendedName>
        <fullName evidence="6">Zn(2)-C6 fungal-type domain-containing protein</fullName>
    </recommendedName>
</protein>
<organism evidence="7 8">
    <name type="scientific">Hyaloscypha bicolor E</name>
    <dbReference type="NCBI Taxonomy" id="1095630"/>
    <lineage>
        <taxon>Eukaryota</taxon>
        <taxon>Fungi</taxon>
        <taxon>Dikarya</taxon>
        <taxon>Ascomycota</taxon>
        <taxon>Pezizomycotina</taxon>
        <taxon>Leotiomycetes</taxon>
        <taxon>Helotiales</taxon>
        <taxon>Hyaloscyphaceae</taxon>
        <taxon>Hyaloscypha</taxon>
        <taxon>Hyaloscypha bicolor</taxon>
    </lineage>
</organism>
<gene>
    <name evidence="7" type="ORF">K444DRAFT_613595</name>
</gene>
<dbReference type="EMBL" id="KZ613817">
    <property type="protein sequence ID" value="PMD58742.1"/>
    <property type="molecule type" value="Genomic_DNA"/>
</dbReference>
<feature type="region of interest" description="Disordered" evidence="5">
    <location>
        <begin position="44"/>
        <end position="127"/>
    </location>
</feature>
<keyword evidence="1" id="KW-0479">Metal-binding</keyword>
<evidence type="ECO:0000256" key="4">
    <source>
        <dbReference type="ARBA" id="ARBA00023242"/>
    </source>
</evidence>